<dbReference type="NCBIfam" id="NF001911">
    <property type="entry name" value="PRK00685.1"/>
    <property type="match status" value="1"/>
</dbReference>
<keyword evidence="3" id="KW-1133">Transmembrane helix</keyword>
<proteinExistence type="inferred from homology"/>
<comment type="caution">
    <text evidence="5">The sequence shown here is derived from an EMBL/GenBank/DDBJ whole genome shotgun (WGS) entry which is preliminary data.</text>
</comment>
<protein>
    <recommendedName>
        <fullName evidence="2">UPF0173 metal-dependent hydrolase VPK24_14955</fullName>
    </recommendedName>
</protein>
<organism evidence="5 6">
    <name type="scientific">Limnothrix redekei LRLZ20PSL1</name>
    <dbReference type="NCBI Taxonomy" id="3112953"/>
    <lineage>
        <taxon>Bacteria</taxon>
        <taxon>Bacillati</taxon>
        <taxon>Cyanobacteriota</taxon>
        <taxon>Cyanophyceae</taxon>
        <taxon>Pseudanabaenales</taxon>
        <taxon>Pseudanabaenaceae</taxon>
        <taxon>Limnothrix</taxon>
    </lineage>
</organism>
<feature type="domain" description="Metallo-beta-lactamase" evidence="4">
    <location>
        <begin position="62"/>
        <end position="262"/>
    </location>
</feature>
<evidence type="ECO:0000313" key="6">
    <source>
        <dbReference type="Proteomes" id="UP001604335"/>
    </source>
</evidence>
<dbReference type="SUPFAM" id="SSF56281">
    <property type="entry name" value="Metallo-hydrolase/oxidoreductase"/>
    <property type="match status" value="1"/>
</dbReference>
<dbReference type="Proteomes" id="UP001604335">
    <property type="component" value="Unassembled WGS sequence"/>
</dbReference>
<evidence type="ECO:0000259" key="4">
    <source>
        <dbReference type="SMART" id="SM00849"/>
    </source>
</evidence>
<dbReference type="PANTHER" id="PTHR43546:SF3">
    <property type="entry name" value="UPF0173 METAL-DEPENDENT HYDROLASE MJ1163"/>
    <property type="match status" value="1"/>
</dbReference>
<dbReference type="Pfam" id="PF13483">
    <property type="entry name" value="Lactamase_B_3"/>
    <property type="match status" value="1"/>
</dbReference>
<keyword evidence="1 2" id="KW-0378">Hydrolase</keyword>
<keyword evidence="3" id="KW-0812">Transmembrane</keyword>
<dbReference type="InterPro" id="IPR036866">
    <property type="entry name" value="RibonucZ/Hydroxyglut_hydro"/>
</dbReference>
<reference evidence="6" key="1">
    <citation type="journal article" date="2024" name="Algal Res.">
        <title>Biochemical, toxicological and genomic investigation of a high-biomass producing Limnothrix strain isolated from Italian shallow drinking water reservoir.</title>
        <authorList>
            <person name="Simonazzi M."/>
            <person name="Shishido T.K."/>
            <person name="Delbaje E."/>
            <person name="Wahlsten M."/>
            <person name="Fewer D.P."/>
            <person name="Sivonen K."/>
            <person name="Pezzolesi L."/>
            <person name="Pistocchi R."/>
        </authorList>
    </citation>
    <scope>NUCLEOTIDE SEQUENCE [LARGE SCALE GENOMIC DNA]</scope>
    <source>
        <strain evidence="6">LRLZ20PSL1</strain>
    </source>
</reference>
<evidence type="ECO:0000256" key="2">
    <source>
        <dbReference type="HAMAP-Rule" id="MF_00457"/>
    </source>
</evidence>
<dbReference type="InterPro" id="IPR022877">
    <property type="entry name" value="UPF0173"/>
</dbReference>
<dbReference type="InterPro" id="IPR001279">
    <property type="entry name" value="Metallo-B-lactamas"/>
</dbReference>
<dbReference type="HAMAP" id="MF_00457">
    <property type="entry name" value="UPF0173"/>
    <property type="match status" value="1"/>
</dbReference>
<dbReference type="PANTHER" id="PTHR43546">
    <property type="entry name" value="UPF0173 METAL-DEPENDENT HYDROLASE MJ1163-RELATED"/>
    <property type="match status" value="1"/>
</dbReference>
<feature type="transmembrane region" description="Helical" evidence="3">
    <location>
        <begin position="21"/>
        <end position="44"/>
    </location>
</feature>
<evidence type="ECO:0000256" key="1">
    <source>
        <dbReference type="ARBA" id="ARBA00022801"/>
    </source>
</evidence>
<gene>
    <name evidence="5" type="ORF">VPK24_14955</name>
</gene>
<dbReference type="EMBL" id="JAZAQF010000086">
    <property type="protein sequence ID" value="MFG3818941.1"/>
    <property type="molecule type" value="Genomic_DNA"/>
</dbReference>
<name>A0ABW7CGH6_9CYAN</name>
<dbReference type="GO" id="GO:0016787">
    <property type="term" value="F:hydrolase activity"/>
    <property type="evidence" value="ECO:0007669"/>
    <property type="project" value="UniProtKB-KW"/>
</dbReference>
<evidence type="ECO:0000313" key="5">
    <source>
        <dbReference type="EMBL" id="MFG3818941.1"/>
    </source>
</evidence>
<comment type="similarity">
    <text evidence="2">Belongs to the UPF0173 family.</text>
</comment>
<dbReference type="InterPro" id="IPR050114">
    <property type="entry name" value="UPF0173_UPF0282_UlaG_hydrolase"/>
</dbReference>
<dbReference type="RefSeq" id="WP_393014576.1">
    <property type="nucleotide sequence ID" value="NZ_JAZAQF010000086.1"/>
</dbReference>
<dbReference type="CDD" id="cd06262">
    <property type="entry name" value="metallo-hydrolase-like_MBL-fold"/>
    <property type="match status" value="1"/>
</dbReference>
<dbReference type="SMART" id="SM00849">
    <property type="entry name" value="Lactamase_B"/>
    <property type="match status" value="1"/>
</dbReference>
<sequence>MRNLAARSPRWRPHWPPLGHLKWGFLAALVIGLAAIGGIVSWGATQPSQAATPGGTELVWYGQSAFKLTTPSGKVLWLDPWLQNPANPEGKAILNQLDRADLVLVTHGHNDHVGDAVAIGQKTGAQLVATFDLANALVSVLGYPKEQLQFPALGNFGGQISLLDGEVEVAFVPAVHSSTVSTDGSAQPFYAGNPGGFWIKVKNGPTLYHTGDTDLFGDMALIPKFGPVDLMLTCIGGKFTMGPDRAAEAVELVRPKLVVPMHYGLFSLPGTPEQFAAALTARRITTPMKVMKIGVPEQI</sequence>
<accession>A0ABW7CGH6</accession>
<keyword evidence="6" id="KW-1185">Reference proteome</keyword>
<evidence type="ECO:0000256" key="3">
    <source>
        <dbReference type="SAM" id="Phobius"/>
    </source>
</evidence>
<keyword evidence="3" id="KW-0472">Membrane</keyword>
<dbReference type="Gene3D" id="3.60.15.10">
    <property type="entry name" value="Ribonuclease Z/Hydroxyacylglutathione hydrolase-like"/>
    <property type="match status" value="1"/>
</dbReference>